<dbReference type="GO" id="GO:0006354">
    <property type="term" value="P:DNA-templated transcription elongation"/>
    <property type="evidence" value="ECO:0007669"/>
    <property type="project" value="TreeGrafter"/>
</dbReference>
<proteinExistence type="predicted"/>
<dbReference type="SUPFAM" id="SSF54534">
    <property type="entry name" value="FKBP-like"/>
    <property type="match status" value="1"/>
</dbReference>
<dbReference type="InterPro" id="IPR001437">
    <property type="entry name" value="Tscrpt_elong_fac_GreA/B_C"/>
</dbReference>
<keyword evidence="3" id="KW-0808">Transferase</keyword>
<gene>
    <name evidence="3" type="primary">rnk</name>
    <name evidence="3" type="ORF">K9D25_02100</name>
</gene>
<dbReference type="InterPro" id="IPR029462">
    <property type="entry name" value="Rnk_N"/>
</dbReference>
<evidence type="ECO:0000259" key="2">
    <source>
        <dbReference type="Pfam" id="PF14760"/>
    </source>
</evidence>
<dbReference type="RefSeq" id="WP_244378783.1">
    <property type="nucleotide sequence ID" value="NZ_CP083239.1"/>
</dbReference>
<dbReference type="Gene3D" id="1.10.286.20">
    <property type="match status" value="1"/>
</dbReference>
<dbReference type="GO" id="GO:0032784">
    <property type="term" value="P:regulation of DNA-templated transcription elongation"/>
    <property type="evidence" value="ECO:0007669"/>
    <property type="project" value="InterPro"/>
</dbReference>
<dbReference type="GO" id="GO:0070063">
    <property type="term" value="F:RNA polymerase binding"/>
    <property type="evidence" value="ECO:0007669"/>
    <property type="project" value="InterPro"/>
</dbReference>
<dbReference type="AlphaFoldDB" id="A0A9E7D5W6"/>
<dbReference type="GO" id="GO:0003677">
    <property type="term" value="F:DNA binding"/>
    <property type="evidence" value="ECO:0007669"/>
    <property type="project" value="InterPro"/>
</dbReference>
<dbReference type="Gene3D" id="3.10.50.30">
    <property type="entry name" value="Transcription elongation factor, GreA/GreB, C-terminal domain"/>
    <property type="match status" value="1"/>
</dbReference>
<dbReference type="Proteomes" id="UP000831684">
    <property type="component" value="Chromosome"/>
</dbReference>
<dbReference type="Pfam" id="PF14760">
    <property type="entry name" value="Rnk_N"/>
    <property type="match status" value="1"/>
</dbReference>
<accession>A0A9E7D5W6</accession>
<protein>
    <submittedName>
        <fullName evidence="3">Nucleoside diphosphate kinase regulator</fullName>
    </submittedName>
</protein>
<dbReference type="Pfam" id="PF01272">
    <property type="entry name" value="GreA_GreB"/>
    <property type="match status" value="1"/>
</dbReference>
<dbReference type="InterPro" id="IPR036953">
    <property type="entry name" value="GreA/GreB_C_sf"/>
</dbReference>
<dbReference type="NCBIfam" id="NF004396">
    <property type="entry name" value="PRK05753.1"/>
    <property type="match status" value="1"/>
</dbReference>
<name>A0A9E7D5W6_9HYPH</name>
<dbReference type="PANTHER" id="PTHR30437">
    <property type="entry name" value="TRANSCRIPTION ELONGATION FACTOR GREA"/>
    <property type="match status" value="1"/>
</dbReference>
<dbReference type="EMBL" id="CP083239">
    <property type="protein sequence ID" value="UOK71540.1"/>
    <property type="molecule type" value="Genomic_DNA"/>
</dbReference>
<keyword evidence="3" id="KW-0418">Kinase</keyword>
<evidence type="ECO:0000313" key="3">
    <source>
        <dbReference type="EMBL" id="UOK71540.1"/>
    </source>
</evidence>
<sequence>MALASRKPAILITSDDHARLTKLADSYASRHPDLAEELYTELDRARVVATQKPGSPFVRLGSRFRFTTDDGDDRTVTLVLPGEADILAGKVSVMTPMGVALIGLSGGQSMKWTARDGTVHTLTVVSVEADEEAVSNEMAGVGS</sequence>
<dbReference type="GO" id="GO:0016301">
    <property type="term" value="F:kinase activity"/>
    <property type="evidence" value="ECO:0007669"/>
    <property type="project" value="UniProtKB-KW"/>
</dbReference>
<feature type="domain" description="Regulator of nucleoside diphosphate kinase N-terminal" evidence="2">
    <location>
        <begin position="8"/>
        <end position="48"/>
    </location>
</feature>
<evidence type="ECO:0000313" key="4">
    <source>
        <dbReference type="Proteomes" id="UP000831684"/>
    </source>
</evidence>
<reference evidence="3" key="1">
    <citation type="submission" date="2021-09" db="EMBL/GenBank/DDBJ databases">
        <title>Network and meta-omics reveal the key degrader and cooperation patterns in an efficient 1,4-dioxane-degrading microbial community.</title>
        <authorList>
            <person name="Dai C."/>
        </authorList>
    </citation>
    <scope>NUCLEOTIDE SEQUENCE</scope>
    <source>
        <strain evidence="3">ZM13</strain>
    </source>
</reference>
<feature type="domain" description="Transcription elongation factor GreA/GreB C-terminal" evidence="1">
    <location>
        <begin position="57"/>
        <end position="128"/>
    </location>
</feature>
<dbReference type="KEGG" id="apol:K9D25_02100"/>
<dbReference type="InterPro" id="IPR023459">
    <property type="entry name" value="Tscrpt_elong_fac_GreA/B_fam"/>
</dbReference>
<dbReference type="PANTHER" id="PTHR30437:SF5">
    <property type="entry name" value="REGULATOR OF NUCLEOSIDE DIPHOSPHATE KINASE"/>
    <property type="match status" value="1"/>
</dbReference>
<evidence type="ECO:0000259" key="1">
    <source>
        <dbReference type="Pfam" id="PF01272"/>
    </source>
</evidence>
<organism evidence="3 4">
    <name type="scientific">Ancylobacter polymorphus</name>
    <dbReference type="NCBI Taxonomy" id="223390"/>
    <lineage>
        <taxon>Bacteria</taxon>
        <taxon>Pseudomonadati</taxon>
        <taxon>Pseudomonadota</taxon>
        <taxon>Alphaproteobacteria</taxon>
        <taxon>Hyphomicrobiales</taxon>
        <taxon>Xanthobacteraceae</taxon>
        <taxon>Ancylobacter</taxon>
    </lineage>
</organism>